<accession>A0A914EJB8</accession>
<dbReference type="PANTHER" id="PTHR43775">
    <property type="entry name" value="FATTY ACID SYNTHASE"/>
    <property type="match status" value="1"/>
</dbReference>
<evidence type="ECO:0000256" key="2">
    <source>
        <dbReference type="ARBA" id="ARBA00022516"/>
    </source>
</evidence>
<dbReference type="WBParaSite" id="ACRNAN_scaffold8146.g13240.t1">
    <property type="protein sequence ID" value="ACRNAN_scaffold8146.g13240.t1"/>
    <property type="gene ID" value="ACRNAN_scaffold8146.g13240"/>
</dbReference>
<organism evidence="10 11">
    <name type="scientific">Acrobeloides nanus</name>
    <dbReference type="NCBI Taxonomy" id="290746"/>
    <lineage>
        <taxon>Eukaryota</taxon>
        <taxon>Metazoa</taxon>
        <taxon>Ecdysozoa</taxon>
        <taxon>Nematoda</taxon>
        <taxon>Chromadorea</taxon>
        <taxon>Rhabditida</taxon>
        <taxon>Tylenchina</taxon>
        <taxon>Cephalobomorpha</taxon>
        <taxon>Cephaloboidea</taxon>
        <taxon>Cephalobidae</taxon>
        <taxon>Acrobeloides</taxon>
    </lineage>
</organism>
<keyword evidence="4" id="KW-0521">NADP</keyword>
<dbReference type="InterPro" id="IPR050091">
    <property type="entry name" value="PKS_NRPS_Biosynth_Enz"/>
</dbReference>
<evidence type="ECO:0000256" key="6">
    <source>
        <dbReference type="ARBA" id="ARBA00023098"/>
    </source>
</evidence>
<evidence type="ECO:0000313" key="11">
    <source>
        <dbReference type="WBParaSite" id="ACRNAN_scaffold8146.g13240.t1"/>
    </source>
</evidence>
<keyword evidence="10" id="KW-1185">Reference proteome</keyword>
<proteinExistence type="predicted"/>
<name>A0A914EJB8_9BILA</name>
<evidence type="ECO:0000256" key="8">
    <source>
        <dbReference type="ARBA" id="ARBA00023268"/>
    </source>
</evidence>
<dbReference type="InterPro" id="IPR014030">
    <property type="entry name" value="Ketoacyl_synth_N"/>
</dbReference>
<keyword evidence="8" id="KW-0511">Multifunctional enzyme</keyword>
<evidence type="ECO:0000259" key="9">
    <source>
        <dbReference type="Pfam" id="PF00109"/>
    </source>
</evidence>
<dbReference type="GO" id="GO:0006633">
    <property type="term" value="P:fatty acid biosynthetic process"/>
    <property type="evidence" value="ECO:0007669"/>
    <property type="project" value="UniProtKB-KW"/>
</dbReference>
<dbReference type="InterPro" id="IPR016039">
    <property type="entry name" value="Thiolase-like"/>
</dbReference>
<evidence type="ECO:0000256" key="7">
    <source>
        <dbReference type="ARBA" id="ARBA00023160"/>
    </source>
</evidence>
<keyword evidence="6" id="KW-0443">Lipid metabolism</keyword>
<keyword evidence="7" id="KW-0275">Fatty acid biosynthesis</keyword>
<keyword evidence="2" id="KW-0444">Lipid biosynthesis</keyword>
<dbReference type="GO" id="GO:0004312">
    <property type="term" value="F:fatty acid synthase activity"/>
    <property type="evidence" value="ECO:0007669"/>
    <property type="project" value="TreeGrafter"/>
</dbReference>
<evidence type="ECO:0000256" key="1">
    <source>
        <dbReference type="ARBA" id="ARBA00022450"/>
    </source>
</evidence>
<dbReference type="SUPFAM" id="SSF53901">
    <property type="entry name" value="Thiolase-like"/>
    <property type="match status" value="1"/>
</dbReference>
<feature type="domain" description="Beta-ketoacyl synthase-like N-terminal" evidence="9">
    <location>
        <begin position="77"/>
        <end position="120"/>
    </location>
</feature>
<reference evidence="11" key="1">
    <citation type="submission" date="2022-11" db="UniProtKB">
        <authorList>
            <consortium name="WormBaseParasite"/>
        </authorList>
    </citation>
    <scope>IDENTIFICATION</scope>
</reference>
<dbReference type="AlphaFoldDB" id="A0A914EJB8"/>
<feature type="domain" description="Beta-ketoacyl synthase-like N-terminal" evidence="9">
    <location>
        <begin position="35"/>
        <end position="64"/>
    </location>
</feature>
<dbReference type="GO" id="GO:0016491">
    <property type="term" value="F:oxidoreductase activity"/>
    <property type="evidence" value="ECO:0007669"/>
    <property type="project" value="UniProtKB-KW"/>
</dbReference>
<evidence type="ECO:0000256" key="3">
    <source>
        <dbReference type="ARBA" id="ARBA00022832"/>
    </source>
</evidence>
<keyword evidence="5" id="KW-0560">Oxidoreductase</keyword>
<dbReference type="Gene3D" id="3.40.47.10">
    <property type="match status" value="2"/>
</dbReference>
<dbReference type="PANTHER" id="PTHR43775:SF7">
    <property type="entry name" value="FATTY ACID SYNTHASE"/>
    <property type="match status" value="1"/>
</dbReference>
<evidence type="ECO:0000313" key="10">
    <source>
        <dbReference type="Proteomes" id="UP000887540"/>
    </source>
</evidence>
<sequence length="158" mass="17471">MNDPPFWKDKKKLSFPAKKHYASEIFPGIYDLPKRHGKLKELHKFDASFFGITPKQANHMDPQQLDKLCPGSTITIVSVDSACSSSLLALNLALDAIRQGQCNAAIVAGANLNLSPMTALQCFVLVTESGWKSSFQFLLISFQRSFSPDPKRKPCDGL</sequence>
<dbReference type="Pfam" id="PF00109">
    <property type="entry name" value="ketoacyl-synt"/>
    <property type="match status" value="2"/>
</dbReference>
<protein>
    <submittedName>
        <fullName evidence="11">Beta-ketoacyl synthase N-terminal domain-containing protein</fullName>
    </submittedName>
</protein>
<evidence type="ECO:0000256" key="4">
    <source>
        <dbReference type="ARBA" id="ARBA00022857"/>
    </source>
</evidence>
<keyword evidence="3" id="KW-0276">Fatty acid metabolism</keyword>
<keyword evidence="1" id="KW-0596">Phosphopantetheine</keyword>
<evidence type="ECO:0000256" key="5">
    <source>
        <dbReference type="ARBA" id="ARBA00023002"/>
    </source>
</evidence>
<dbReference type="Proteomes" id="UP000887540">
    <property type="component" value="Unplaced"/>
</dbReference>